<sequence length="140" mass="15282">MYNAGMDGDFNEESPVMGVKRGSSSQGATTSLPSASRGSKSSRSTNDPFVECANSLSFLANSKLYIKGRRASDKEKFDVDMAVQVVESFGPSLNKGAKLAAVLALQDDKWQKTFLNLSREMQEFWLYSLESAPQRGPDGK</sequence>
<keyword evidence="2" id="KW-1185">Reference proteome</keyword>
<evidence type="ECO:0000256" key="1">
    <source>
        <dbReference type="SAM" id="MobiDB-lite"/>
    </source>
</evidence>
<dbReference type="RefSeq" id="XP_071904219.1">
    <property type="nucleotide sequence ID" value="XM_072048118.1"/>
</dbReference>
<name>A0ABM4UAA6_COFAR</name>
<protein>
    <submittedName>
        <fullName evidence="3">Uncharacterized protein</fullName>
    </submittedName>
</protein>
<dbReference type="Proteomes" id="UP001652660">
    <property type="component" value="Chromosome 5e"/>
</dbReference>
<dbReference type="GeneID" id="140006255"/>
<reference evidence="3" key="1">
    <citation type="submission" date="2025-08" db="UniProtKB">
        <authorList>
            <consortium name="RefSeq"/>
        </authorList>
    </citation>
    <scope>IDENTIFICATION</scope>
    <source>
        <tissue evidence="3">Leaves</tissue>
    </source>
</reference>
<organism evidence="2 3">
    <name type="scientific">Coffea arabica</name>
    <name type="common">Arabian coffee</name>
    <dbReference type="NCBI Taxonomy" id="13443"/>
    <lineage>
        <taxon>Eukaryota</taxon>
        <taxon>Viridiplantae</taxon>
        <taxon>Streptophyta</taxon>
        <taxon>Embryophyta</taxon>
        <taxon>Tracheophyta</taxon>
        <taxon>Spermatophyta</taxon>
        <taxon>Magnoliopsida</taxon>
        <taxon>eudicotyledons</taxon>
        <taxon>Gunneridae</taxon>
        <taxon>Pentapetalae</taxon>
        <taxon>asterids</taxon>
        <taxon>lamiids</taxon>
        <taxon>Gentianales</taxon>
        <taxon>Rubiaceae</taxon>
        <taxon>Ixoroideae</taxon>
        <taxon>Gardenieae complex</taxon>
        <taxon>Bertiereae - Coffeeae clade</taxon>
        <taxon>Coffeeae</taxon>
        <taxon>Coffea</taxon>
    </lineage>
</organism>
<evidence type="ECO:0000313" key="3">
    <source>
        <dbReference type="RefSeq" id="XP_071904219.1"/>
    </source>
</evidence>
<feature type="region of interest" description="Disordered" evidence="1">
    <location>
        <begin position="1"/>
        <end position="46"/>
    </location>
</feature>
<accession>A0ABM4UAA6</accession>
<feature type="compositionally biased region" description="Low complexity" evidence="1">
    <location>
        <begin position="31"/>
        <end position="44"/>
    </location>
</feature>
<gene>
    <name evidence="3" type="primary">LOC140006255</name>
</gene>
<proteinExistence type="predicted"/>
<evidence type="ECO:0000313" key="2">
    <source>
        <dbReference type="Proteomes" id="UP001652660"/>
    </source>
</evidence>